<dbReference type="AlphaFoldDB" id="A0A6J5YGM3"/>
<feature type="region of interest" description="Disordered" evidence="1">
    <location>
        <begin position="1"/>
        <end position="24"/>
    </location>
</feature>
<dbReference type="EMBL" id="CAEMXZ010000060">
    <property type="protein sequence ID" value="CAB4323657.1"/>
    <property type="molecule type" value="Genomic_DNA"/>
</dbReference>
<feature type="compositionally biased region" description="Polar residues" evidence="1">
    <location>
        <begin position="1"/>
        <end position="18"/>
    </location>
</feature>
<evidence type="ECO:0000256" key="1">
    <source>
        <dbReference type="SAM" id="MobiDB-lite"/>
    </source>
</evidence>
<gene>
    <name evidence="2" type="ORF">UFOPK1392_01414</name>
</gene>
<reference evidence="2" key="1">
    <citation type="submission" date="2020-05" db="EMBL/GenBank/DDBJ databases">
        <authorList>
            <person name="Chiriac C."/>
            <person name="Salcher M."/>
            <person name="Ghai R."/>
            <person name="Kavagutti S V."/>
        </authorList>
    </citation>
    <scope>NUCLEOTIDE SEQUENCE</scope>
</reference>
<protein>
    <submittedName>
        <fullName evidence="2">Unannotated protein</fullName>
    </submittedName>
</protein>
<organism evidence="2">
    <name type="scientific">freshwater metagenome</name>
    <dbReference type="NCBI Taxonomy" id="449393"/>
    <lineage>
        <taxon>unclassified sequences</taxon>
        <taxon>metagenomes</taxon>
        <taxon>ecological metagenomes</taxon>
    </lineage>
</organism>
<name>A0A6J5YGM3_9ZZZZ</name>
<accession>A0A6J5YGM3</accession>
<sequence>MAMVSTPTHATAMTSSVVTPRMDPNRTASIDRFACPKTFESARPSANDAVVITPMAASAPIFPRRATRPIMSAERRPHIPAPR</sequence>
<proteinExistence type="predicted"/>
<evidence type="ECO:0000313" key="2">
    <source>
        <dbReference type="EMBL" id="CAB4323657.1"/>
    </source>
</evidence>